<dbReference type="GO" id="GO:0030968">
    <property type="term" value="P:endoplasmic reticulum unfolded protein response"/>
    <property type="evidence" value="ECO:0007669"/>
    <property type="project" value="TreeGrafter"/>
</dbReference>
<keyword evidence="5" id="KW-0067">ATP-binding</keyword>
<keyword evidence="6" id="KW-0143">Chaperone</keyword>
<dbReference type="PROSITE" id="PS00297">
    <property type="entry name" value="HSP70_1"/>
    <property type="match status" value="1"/>
</dbReference>
<dbReference type="GO" id="GO:0005788">
    <property type="term" value="C:endoplasmic reticulum lumen"/>
    <property type="evidence" value="ECO:0007669"/>
    <property type="project" value="UniProtKB-SubCell"/>
</dbReference>
<dbReference type="InterPro" id="IPR018181">
    <property type="entry name" value="Heat_shock_70_CS"/>
</dbReference>
<keyword evidence="4" id="KW-0547">Nucleotide-binding</keyword>
<dbReference type="PANTHER" id="PTHR45639">
    <property type="entry name" value="HSC70CB, ISOFORM G-RELATED"/>
    <property type="match status" value="1"/>
</dbReference>
<dbReference type="GO" id="GO:0034663">
    <property type="term" value="C:endoplasmic reticulum chaperone complex"/>
    <property type="evidence" value="ECO:0007669"/>
    <property type="project" value="TreeGrafter"/>
</dbReference>
<dbReference type="GO" id="GO:0140662">
    <property type="term" value="F:ATP-dependent protein folding chaperone"/>
    <property type="evidence" value="ECO:0007669"/>
    <property type="project" value="InterPro"/>
</dbReference>
<dbReference type="PANTHER" id="PTHR45639:SF3">
    <property type="entry name" value="HYPOXIA UP-REGULATED PROTEIN 1"/>
    <property type="match status" value="1"/>
</dbReference>
<evidence type="ECO:0000256" key="5">
    <source>
        <dbReference type="ARBA" id="ARBA00022840"/>
    </source>
</evidence>
<evidence type="ECO:0000256" key="4">
    <source>
        <dbReference type="ARBA" id="ARBA00022741"/>
    </source>
</evidence>
<keyword evidence="3" id="KW-0732">Signal</keyword>
<dbReference type="Pfam" id="PF00012">
    <property type="entry name" value="HSP70"/>
    <property type="match status" value="1"/>
</dbReference>
<dbReference type="Proteomes" id="UP000887578">
    <property type="component" value="Unplaced"/>
</dbReference>
<reference evidence="9" key="1">
    <citation type="submission" date="2022-11" db="UniProtKB">
        <authorList>
            <consortium name="WormBaseParasite"/>
        </authorList>
    </citation>
    <scope>IDENTIFICATION</scope>
</reference>
<evidence type="ECO:0000256" key="1">
    <source>
        <dbReference type="ARBA" id="ARBA00004319"/>
    </source>
</evidence>
<sequence>MLLYKHYTIPKRLNSLKSETCVVGIDLGTSRCCAAVFRLNGVTTVPLDNTGERLLPSYVSYDEENAIFGKTAVKRLRNFPKSIVFDSKRIIGRNLNDIEIDSNWPFRISENNGKVVLEIKRFNDGTTITAEEIATDLLKYIKEKAEEFQGTPLNNVVITVPAAFTEAQKETTVRATKLAGFGNVNLLPEPIAAAFAYFIDRHIPDNAKVLLFDLGGGTLDVCIFKIQNDEIQIISNIGDTKLGGRDFDTVLFNHFKHQLDTKYHITLSKDKKYKLILDCQQIKEDLSPTTSSM</sequence>
<dbReference type="SUPFAM" id="SSF53067">
    <property type="entry name" value="Actin-like ATPase domain"/>
    <property type="match status" value="2"/>
</dbReference>
<keyword evidence="8" id="KW-1185">Reference proteome</keyword>
<evidence type="ECO:0000313" key="9">
    <source>
        <dbReference type="WBParaSite" id="PDA_v2.g24169.t1"/>
    </source>
</evidence>
<protein>
    <recommendedName>
        <fullName evidence="7">Hypoxia up-regulated protein 1</fullName>
    </recommendedName>
</protein>
<dbReference type="PRINTS" id="PR00301">
    <property type="entry name" value="HEATSHOCK70"/>
</dbReference>
<proteinExistence type="inferred from homology"/>
<evidence type="ECO:0000256" key="2">
    <source>
        <dbReference type="ARBA" id="ARBA00007381"/>
    </source>
</evidence>
<evidence type="ECO:0000256" key="3">
    <source>
        <dbReference type="ARBA" id="ARBA00022729"/>
    </source>
</evidence>
<evidence type="ECO:0000313" key="8">
    <source>
        <dbReference type="Proteomes" id="UP000887578"/>
    </source>
</evidence>
<name>A0A914QAG8_9BILA</name>
<dbReference type="InterPro" id="IPR013126">
    <property type="entry name" value="Hsp_70_fam"/>
</dbReference>
<dbReference type="GO" id="GO:0005524">
    <property type="term" value="F:ATP binding"/>
    <property type="evidence" value="ECO:0007669"/>
    <property type="project" value="UniProtKB-KW"/>
</dbReference>
<comment type="subcellular location">
    <subcellularLocation>
        <location evidence="1">Endoplasmic reticulum lumen</location>
    </subcellularLocation>
</comment>
<dbReference type="Gene3D" id="3.30.30.30">
    <property type="match status" value="1"/>
</dbReference>
<dbReference type="WBParaSite" id="PDA_v2.g24169.t1">
    <property type="protein sequence ID" value="PDA_v2.g24169.t1"/>
    <property type="gene ID" value="PDA_v2.g24169"/>
</dbReference>
<evidence type="ECO:0000256" key="7">
    <source>
        <dbReference type="ARBA" id="ARBA00040503"/>
    </source>
</evidence>
<evidence type="ECO:0000256" key="6">
    <source>
        <dbReference type="ARBA" id="ARBA00023186"/>
    </source>
</evidence>
<comment type="similarity">
    <text evidence="2">Belongs to the heat shock protein 70 family.</text>
</comment>
<accession>A0A914QAG8</accession>
<dbReference type="Gene3D" id="3.30.420.40">
    <property type="match status" value="2"/>
</dbReference>
<dbReference type="Gene3D" id="3.90.640.10">
    <property type="entry name" value="Actin, Chain A, domain 4"/>
    <property type="match status" value="1"/>
</dbReference>
<dbReference type="AlphaFoldDB" id="A0A914QAG8"/>
<organism evidence="8 9">
    <name type="scientific">Panagrolaimus davidi</name>
    <dbReference type="NCBI Taxonomy" id="227884"/>
    <lineage>
        <taxon>Eukaryota</taxon>
        <taxon>Metazoa</taxon>
        <taxon>Ecdysozoa</taxon>
        <taxon>Nematoda</taxon>
        <taxon>Chromadorea</taxon>
        <taxon>Rhabditida</taxon>
        <taxon>Tylenchina</taxon>
        <taxon>Panagrolaimomorpha</taxon>
        <taxon>Panagrolaimoidea</taxon>
        <taxon>Panagrolaimidae</taxon>
        <taxon>Panagrolaimus</taxon>
    </lineage>
</organism>
<dbReference type="InterPro" id="IPR043129">
    <property type="entry name" value="ATPase_NBD"/>
</dbReference>